<name>A0A9P9F2B8_9HYPO</name>
<reference evidence="2" key="1">
    <citation type="journal article" date="2021" name="Nat. Commun.">
        <title>Genetic determinants of endophytism in the Arabidopsis root mycobiome.</title>
        <authorList>
            <person name="Mesny F."/>
            <person name="Miyauchi S."/>
            <person name="Thiergart T."/>
            <person name="Pickel B."/>
            <person name="Atanasova L."/>
            <person name="Karlsson M."/>
            <person name="Huettel B."/>
            <person name="Barry K.W."/>
            <person name="Haridas S."/>
            <person name="Chen C."/>
            <person name="Bauer D."/>
            <person name="Andreopoulos W."/>
            <person name="Pangilinan J."/>
            <person name="LaButti K."/>
            <person name="Riley R."/>
            <person name="Lipzen A."/>
            <person name="Clum A."/>
            <person name="Drula E."/>
            <person name="Henrissat B."/>
            <person name="Kohler A."/>
            <person name="Grigoriev I.V."/>
            <person name="Martin F.M."/>
            <person name="Hacquard S."/>
        </authorList>
    </citation>
    <scope>NUCLEOTIDE SEQUENCE</scope>
    <source>
        <strain evidence="2">MPI-CAGE-AT-0021</strain>
    </source>
</reference>
<feature type="compositionally biased region" description="Basic and acidic residues" evidence="1">
    <location>
        <begin position="98"/>
        <end position="135"/>
    </location>
</feature>
<feature type="region of interest" description="Disordered" evidence="1">
    <location>
        <begin position="1"/>
        <end position="135"/>
    </location>
</feature>
<feature type="compositionally biased region" description="Low complexity" evidence="1">
    <location>
        <begin position="1"/>
        <end position="19"/>
    </location>
</feature>
<dbReference type="EMBL" id="JAGMUU010000006">
    <property type="protein sequence ID" value="KAH7150294.1"/>
    <property type="molecule type" value="Genomic_DNA"/>
</dbReference>
<gene>
    <name evidence="2" type="ORF">B0J13DRAFT_620612</name>
</gene>
<evidence type="ECO:0000313" key="2">
    <source>
        <dbReference type="EMBL" id="KAH7150294.1"/>
    </source>
</evidence>
<sequence length="135" mass="14480">MSASRLIATARSAARITRSPPGSYTAAAATRHLHTSRLNGSDKSSKNENPIDSLAGGSAKGVTGGGKPLGSSSKHAPPQPKISNQSVPGNMDESEMTEEQRREVEEHNREFDARHDRGPAAEDDKVDKKFWSGDR</sequence>
<dbReference type="OrthoDB" id="5334244at2759"/>
<organism evidence="2 3">
    <name type="scientific">Dactylonectria estremocensis</name>
    <dbReference type="NCBI Taxonomy" id="1079267"/>
    <lineage>
        <taxon>Eukaryota</taxon>
        <taxon>Fungi</taxon>
        <taxon>Dikarya</taxon>
        <taxon>Ascomycota</taxon>
        <taxon>Pezizomycotina</taxon>
        <taxon>Sordariomycetes</taxon>
        <taxon>Hypocreomycetidae</taxon>
        <taxon>Hypocreales</taxon>
        <taxon>Nectriaceae</taxon>
        <taxon>Dactylonectria</taxon>
    </lineage>
</organism>
<proteinExistence type="predicted"/>
<evidence type="ECO:0000256" key="1">
    <source>
        <dbReference type="SAM" id="MobiDB-lite"/>
    </source>
</evidence>
<feature type="compositionally biased region" description="Gly residues" evidence="1">
    <location>
        <begin position="58"/>
        <end position="68"/>
    </location>
</feature>
<keyword evidence="3" id="KW-1185">Reference proteome</keyword>
<feature type="compositionally biased region" description="Polar residues" evidence="1">
    <location>
        <begin position="36"/>
        <end position="50"/>
    </location>
</feature>
<evidence type="ECO:0008006" key="4">
    <source>
        <dbReference type="Google" id="ProtNLM"/>
    </source>
</evidence>
<dbReference type="AlphaFoldDB" id="A0A9P9F2B8"/>
<evidence type="ECO:0000313" key="3">
    <source>
        <dbReference type="Proteomes" id="UP000717696"/>
    </source>
</evidence>
<dbReference type="Proteomes" id="UP000717696">
    <property type="component" value="Unassembled WGS sequence"/>
</dbReference>
<protein>
    <recommendedName>
        <fullName evidence="4">Succinate dehydrogenase assembly factor 4, mitochondrial</fullName>
    </recommendedName>
</protein>
<comment type="caution">
    <text evidence="2">The sequence shown here is derived from an EMBL/GenBank/DDBJ whole genome shotgun (WGS) entry which is preliminary data.</text>
</comment>
<accession>A0A9P9F2B8</accession>